<dbReference type="InterPro" id="IPR036025">
    <property type="entry name" value="RtcB-like_sf"/>
</dbReference>
<evidence type="ECO:0000256" key="2">
    <source>
        <dbReference type="ARBA" id="ARBA00012726"/>
    </source>
</evidence>
<keyword evidence="3" id="KW-0436">Ligase</keyword>
<evidence type="ECO:0000313" key="10">
    <source>
        <dbReference type="EMBL" id="WXB13912.1"/>
    </source>
</evidence>
<protein>
    <recommendedName>
        <fullName evidence="2">3'-phosphate/5'-hydroxy nucleic acid ligase</fullName>
        <ecNumber evidence="2">6.5.1.8</ecNumber>
    </recommendedName>
</protein>
<evidence type="ECO:0000313" key="11">
    <source>
        <dbReference type="Proteomes" id="UP001370348"/>
    </source>
</evidence>
<reference evidence="10 11" key="1">
    <citation type="submission" date="2021-12" db="EMBL/GenBank/DDBJ databases">
        <title>Discovery of the Pendulisporaceae a myxobacterial family with distinct sporulation behavior and unique specialized metabolism.</title>
        <authorList>
            <person name="Garcia R."/>
            <person name="Popoff A."/>
            <person name="Bader C.D."/>
            <person name="Loehr J."/>
            <person name="Walesch S."/>
            <person name="Walt C."/>
            <person name="Boldt J."/>
            <person name="Bunk B."/>
            <person name="Haeckl F.J.F.P.J."/>
            <person name="Gunesch A.P."/>
            <person name="Birkelbach J."/>
            <person name="Nuebel U."/>
            <person name="Pietschmann T."/>
            <person name="Bach T."/>
            <person name="Mueller R."/>
        </authorList>
    </citation>
    <scope>NUCLEOTIDE SEQUENCE [LARGE SCALE GENOMIC DNA]</scope>
    <source>
        <strain evidence="10 11">MSr11954</strain>
    </source>
</reference>
<evidence type="ECO:0000256" key="8">
    <source>
        <dbReference type="ARBA" id="ARBA00023211"/>
    </source>
</evidence>
<keyword evidence="11" id="KW-1185">Reference proteome</keyword>
<dbReference type="EMBL" id="CP089984">
    <property type="protein sequence ID" value="WXB13912.1"/>
    <property type="molecule type" value="Genomic_DNA"/>
</dbReference>
<dbReference type="EC" id="6.5.1.8" evidence="2"/>
<accession>A0ABZ2LSL1</accession>
<dbReference type="PANTHER" id="PTHR11118">
    <property type="entry name" value="RNA-SPLICING LIGASE RTCB HOMOLOG"/>
    <property type="match status" value="1"/>
</dbReference>
<dbReference type="SUPFAM" id="SSF103365">
    <property type="entry name" value="Hypothetical protein PH1602"/>
    <property type="match status" value="1"/>
</dbReference>
<dbReference type="PANTHER" id="PTHR11118:SF1">
    <property type="entry name" value="RNA-SPLICING LIGASE RTCB HOMOLOG"/>
    <property type="match status" value="1"/>
</dbReference>
<keyword evidence="4" id="KW-0479">Metal-binding</keyword>
<comment type="catalytic activity">
    <reaction evidence="9">
        <text>a 3'-end 3'-phospho-ribonucleotide-RNA + a 5'-end dephospho-ribonucleoside-RNA + GTP = a ribonucleotidyl-ribonucleotide-RNA + GMP + diphosphate</text>
        <dbReference type="Rhea" id="RHEA:68076"/>
        <dbReference type="Rhea" id="RHEA-COMP:10463"/>
        <dbReference type="Rhea" id="RHEA-COMP:13936"/>
        <dbReference type="Rhea" id="RHEA-COMP:17355"/>
        <dbReference type="ChEBI" id="CHEBI:33019"/>
        <dbReference type="ChEBI" id="CHEBI:37565"/>
        <dbReference type="ChEBI" id="CHEBI:58115"/>
        <dbReference type="ChEBI" id="CHEBI:83062"/>
        <dbReference type="ChEBI" id="CHEBI:138284"/>
        <dbReference type="ChEBI" id="CHEBI:173118"/>
        <dbReference type="EC" id="6.5.1.8"/>
    </reaction>
</comment>
<keyword evidence="5" id="KW-0547">Nucleotide-binding</keyword>
<sequence>MCRITATTSIGTIPGRRLPALRSAGWVNFWWPSWVNLTWPRTHRKGATPAFGPSGADHHGKPVIIPGSMGAASYLLAGMGREDALASACHGAGRALSRAKATHVPKEVFAGAVAKLRVVGPIDPRAPQLARRRDILDKYEKRVMEEAPYAYKPVEPVIDSVEHANIARKVARLMPLCTVKG</sequence>
<evidence type="ECO:0000256" key="9">
    <source>
        <dbReference type="ARBA" id="ARBA00047746"/>
    </source>
</evidence>
<comment type="cofactor">
    <cofactor evidence="1">
        <name>Mn(2+)</name>
        <dbReference type="ChEBI" id="CHEBI:29035"/>
    </cofactor>
</comment>
<evidence type="ECO:0000256" key="6">
    <source>
        <dbReference type="ARBA" id="ARBA00022800"/>
    </source>
</evidence>
<gene>
    <name evidence="10" type="ORF">LZC94_39530</name>
</gene>
<dbReference type="RefSeq" id="WP_394823531.1">
    <property type="nucleotide sequence ID" value="NZ_CP089984.1"/>
</dbReference>
<evidence type="ECO:0000256" key="4">
    <source>
        <dbReference type="ARBA" id="ARBA00022723"/>
    </source>
</evidence>
<keyword evidence="7" id="KW-0342">GTP-binding</keyword>
<evidence type="ECO:0000256" key="1">
    <source>
        <dbReference type="ARBA" id="ARBA00001936"/>
    </source>
</evidence>
<dbReference type="Gene3D" id="3.90.1860.10">
    <property type="entry name" value="tRNA-splicing ligase RtcB"/>
    <property type="match status" value="1"/>
</dbReference>
<dbReference type="InterPro" id="IPR001233">
    <property type="entry name" value="RtcB"/>
</dbReference>
<evidence type="ECO:0000256" key="7">
    <source>
        <dbReference type="ARBA" id="ARBA00023134"/>
    </source>
</evidence>
<dbReference type="Proteomes" id="UP001370348">
    <property type="component" value="Chromosome"/>
</dbReference>
<dbReference type="Pfam" id="PF01139">
    <property type="entry name" value="RtcB"/>
    <property type="match status" value="1"/>
</dbReference>
<name>A0ABZ2LSL1_9BACT</name>
<evidence type="ECO:0000256" key="3">
    <source>
        <dbReference type="ARBA" id="ARBA00022598"/>
    </source>
</evidence>
<keyword evidence="8" id="KW-0464">Manganese</keyword>
<evidence type="ECO:0000256" key="5">
    <source>
        <dbReference type="ARBA" id="ARBA00022741"/>
    </source>
</evidence>
<keyword evidence="6" id="KW-0692">RNA repair</keyword>
<organism evidence="10 11">
    <name type="scientific">Pendulispora albinea</name>
    <dbReference type="NCBI Taxonomy" id="2741071"/>
    <lineage>
        <taxon>Bacteria</taxon>
        <taxon>Pseudomonadati</taxon>
        <taxon>Myxococcota</taxon>
        <taxon>Myxococcia</taxon>
        <taxon>Myxococcales</taxon>
        <taxon>Sorangiineae</taxon>
        <taxon>Pendulisporaceae</taxon>
        <taxon>Pendulispora</taxon>
    </lineage>
</organism>
<proteinExistence type="predicted"/>